<keyword evidence="1" id="KW-1185">Reference proteome</keyword>
<dbReference type="PANTHER" id="PTHR46601">
    <property type="entry name" value="ULP_PROTEASE DOMAIN-CONTAINING PROTEIN"/>
    <property type="match status" value="1"/>
</dbReference>
<evidence type="ECO:0000313" key="1">
    <source>
        <dbReference type="Proteomes" id="UP001652625"/>
    </source>
</evidence>
<proteinExistence type="predicted"/>
<accession>A0ABM4D1C5</accession>
<gene>
    <name evidence="2" type="primary">LOC136088293</name>
</gene>
<reference evidence="2" key="1">
    <citation type="submission" date="2025-08" db="UniProtKB">
        <authorList>
            <consortium name="RefSeq"/>
        </authorList>
    </citation>
    <scope>IDENTIFICATION</scope>
</reference>
<organism evidence="1 2">
    <name type="scientific">Hydra vulgaris</name>
    <name type="common">Hydra</name>
    <name type="synonym">Hydra attenuata</name>
    <dbReference type="NCBI Taxonomy" id="6087"/>
    <lineage>
        <taxon>Eukaryota</taxon>
        <taxon>Metazoa</taxon>
        <taxon>Cnidaria</taxon>
        <taxon>Hydrozoa</taxon>
        <taxon>Hydroidolina</taxon>
        <taxon>Anthoathecata</taxon>
        <taxon>Aplanulata</taxon>
        <taxon>Hydridae</taxon>
        <taxon>Hydra</taxon>
    </lineage>
</organism>
<dbReference type="RefSeq" id="XP_065668057.1">
    <property type="nucleotide sequence ID" value="XM_065811985.1"/>
</dbReference>
<sequence length="780" mass="90259">MEKCDIGKSLKIHCHKTGFSRKQGFVQFKDLPCEKQEEIIWRANLKEKYSSIRIICCYHEQFYGKYFERKITKCCNPFGTHKESKKIAIKGNIKISIDMANYLQKNNVYVTPGWKLCSKCYKKAIETDEDLNSQEEWESKSEKKIKLDTTIELLGISPVKLKSLSKHSKLPVAKQKFENTIDRVAKMVSLAYNIKETFLTTEIKSPILNNNINNDHDLDILMYEIKNKISETDSYCHKVQMLTLAPKSWTRKKISSYFEVSEYLVRTARKVKNENGILSLPGKKTGNPLSPETVNLVINFYQSDEFSRMMPGKKDYVSIKKNQHVQKRLLLLNLNELHVAFKKDYPNVKVSLSKFCTLKPKWCITTNASGTHNVCVCIHHQNTKFLIDAIRWNKSYKDFMAFIVCSLENAECMLHRCNQCPGIEVLKSFLVQEFMDHEHEQDVVFKQWQSTDRTTLLSQSLPLDEFNDLLCDSIDNLTTHSYIAKTQKNKLLKHKSFCYLSEDVDHDTGFIYKTQEDITRYIKENLPDVSSVKYFSDGCAAQFKNFKNFINLCHHSKNFDLNAEWVFFATSHGKSPCDGIGGTVKRVICQESLKQITTGQILDVNLTYSFCKAKINGIYFKLFSKEEIDQTRAQLEKRYSGGRTVPGTRMYHHFIPIAPNTVSYKKISTDACTEIFDIIPKSKHYVDISLNIKKMDYIACFNDGFWWVGIADDVSELDIKVRFMHPHGPALDAPAQLNISDESKKLVLIWKKPDSPVSILKYKVTFFFITSFNKKNQMFT</sequence>
<protein>
    <submittedName>
        <fullName evidence="2">Uncharacterized protein LOC136088293</fullName>
    </submittedName>
</protein>
<name>A0ABM4D1C5_HYDVU</name>
<dbReference type="PANTHER" id="PTHR46601:SF1">
    <property type="entry name" value="ADF-H DOMAIN-CONTAINING PROTEIN"/>
    <property type="match status" value="1"/>
</dbReference>
<dbReference type="Proteomes" id="UP001652625">
    <property type="component" value="Chromosome 12"/>
</dbReference>
<evidence type="ECO:0000313" key="2">
    <source>
        <dbReference type="RefSeq" id="XP_065668057.1"/>
    </source>
</evidence>
<dbReference type="GeneID" id="136088293"/>